<keyword evidence="8" id="KW-0030">Aminoacyl-tRNA synthetase</keyword>
<evidence type="ECO:0000256" key="3">
    <source>
        <dbReference type="ARBA" id="ARBA00022490"/>
    </source>
</evidence>
<gene>
    <name evidence="11" type="ORF">EKG83_28240</name>
</gene>
<evidence type="ECO:0000256" key="9">
    <source>
        <dbReference type="ARBA" id="ARBA00030563"/>
    </source>
</evidence>
<dbReference type="RefSeq" id="WP_084716093.1">
    <property type="nucleotide sequence ID" value="NZ_CP034550.1"/>
</dbReference>
<keyword evidence="5" id="KW-0547">Nucleotide-binding</keyword>
<evidence type="ECO:0000256" key="4">
    <source>
        <dbReference type="ARBA" id="ARBA00022598"/>
    </source>
</evidence>
<keyword evidence="6" id="KW-0067">ATP-binding</keyword>
<evidence type="ECO:0000256" key="2">
    <source>
        <dbReference type="ARBA" id="ARBA00015745"/>
    </source>
</evidence>
<dbReference type="SUPFAM" id="SSF52374">
    <property type="entry name" value="Nucleotidylyl transferase"/>
    <property type="match status" value="1"/>
</dbReference>
<dbReference type="InterPro" id="IPR002904">
    <property type="entry name" value="Lys-tRNA-ligase"/>
</dbReference>
<dbReference type="GO" id="GO:0005524">
    <property type="term" value="F:ATP binding"/>
    <property type="evidence" value="ECO:0007669"/>
    <property type="project" value="UniProtKB-KW"/>
</dbReference>
<dbReference type="GO" id="GO:0000049">
    <property type="term" value="F:tRNA binding"/>
    <property type="evidence" value="ECO:0007669"/>
    <property type="project" value="InterPro"/>
</dbReference>
<comment type="catalytic activity">
    <reaction evidence="10">
        <text>tRNA(Lys) + L-lysine + ATP = L-lysyl-tRNA(Lys) + AMP + diphosphate</text>
        <dbReference type="Rhea" id="RHEA:20792"/>
        <dbReference type="Rhea" id="RHEA-COMP:9696"/>
        <dbReference type="Rhea" id="RHEA-COMP:9697"/>
        <dbReference type="ChEBI" id="CHEBI:30616"/>
        <dbReference type="ChEBI" id="CHEBI:32551"/>
        <dbReference type="ChEBI" id="CHEBI:33019"/>
        <dbReference type="ChEBI" id="CHEBI:78442"/>
        <dbReference type="ChEBI" id="CHEBI:78529"/>
        <dbReference type="ChEBI" id="CHEBI:456215"/>
        <dbReference type="EC" id="6.1.1.6"/>
    </reaction>
</comment>
<keyword evidence="4" id="KW-0436">Ligase</keyword>
<accession>A0A5Q0H3G1</accession>
<evidence type="ECO:0000256" key="5">
    <source>
        <dbReference type="ARBA" id="ARBA00022741"/>
    </source>
</evidence>
<dbReference type="InterPro" id="IPR008925">
    <property type="entry name" value="aa_tRNA-synth_I_cd-bd_sf"/>
</dbReference>
<dbReference type="PANTHER" id="PTHR37940:SF1">
    <property type="entry name" value="LYSINE--TRNA LIGASE"/>
    <property type="match status" value="1"/>
</dbReference>
<dbReference type="KEGG" id="ssyi:EKG83_28240"/>
<evidence type="ECO:0000313" key="11">
    <source>
        <dbReference type="EMBL" id="QFZ20768.1"/>
    </source>
</evidence>
<reference evidence="12" key="1">
    <citation type="journal article" date="2021" name="Curr. Microbiol.">
        <title>Complete genome of nocamycin-producing strain Saccharothrix syringae NRRL B-16468 reveals the biosynthetic potential for secondary metabolites.</title>
        <authorList>
            <person name="Mo X."/>
            <person name="Yang S."/>
        </authorList>
    </citation>
    <scope>NUCLEOTIDE SEQUENCE [LARGE SCALE GENOMIC DNA]</scope>
    <source>
        <strain evidence="12">ATCC 51364 / DSM 43886 / JCM 6844 / KCTC 9398 / NBRC 14523 / NRRL B-16468 / INA 2240</strain>
    </source>
</reference>
<dbReference type="EC" id="6.1.1.6" evidence="1"/>
<keyword evidence="12" id="KW-1185">Reference proteome</keyword>
<sequence length="556" mass="60906">MSAVAVTRRPPRERAMPVRLDRVAHDWCAVESGRIAALLERRGPDAGPVVFGAGFGPSGIPHIGTVSEVVRTSFVRQSFEETTGRATRFVVVVDDMDALRRVPDNLPAHSALAACLGMPLHRVPDPWGQASSLAEGMADRLRRVLDLMEVDCEVVRSSDLYRAGHHDSTIRAFLADFAEVNALVGRSVGTLRRRSYSIVMPLSPTTGRVIEHTRVLAVDPGRGTLTYEIPKDVVIQRPGLDYGLEPHEYYAGEPIGEPVTVSALGGGCKFQWKADWALRLLSGDIAYEMHGQDLADSARVVRQVFERLRREPPVLFEYGLFVDERGRKISKSAGNGFALDDAVDCLTREGLRLLLYRGPRRPRRFDLASVPRVDDAVHHEARLAREPRRGAGARLRLRRIGATTPPSGPRFASLVRVLAACAPVDHAGAVAFVERVFPPDRRPDPELVARAWRFHVRARPAPEPVVLDAAATTVLGRLADALVSSPHADPGALLHEALEGNPHVYRVLYLALLGRPRGPRLATWLRITGARRSLALVRDALSRPVSPSAHPEGGTP</sequence>
<proteinExistence type="predicted"/>
<name>A0A5Q0H3G1_SACSY</name>
<dbReference type="EMBL" id="CP034550">
    <property type="protein sequence ID" value="QFZ20768.1"/>
    <property type="molecule type" value="Genomic_DNA"/>
</dbReference>
<dbReference type="OrthoDB" id="9803151at2"/>
<dbReference type="PROSITE" id="PS00178">
    <property type="entry name" value="AA_TRNA_LIGASE_I"/>
    <property type="match status" value="1"/>
</dbReference>
<dbReference type="InterPro" id="IPR001412">
    <property type="entry name" value="aa-tRNA-synth_I_CS"/>
</dbReference>
<dbReference type="SUPFAM" id="SSF48163">
    <property type="entry name" value="An anticodon-binding domain of class I aminoacyl-tRNA synthetases"/>
    <property type="match status" value="1"/>
</dbReference>
<protein>
    <recommendedName>
        <fullName evidence="2">Lysine--tRNA ligase</fullName>
        <ecNumber evidence="1">6.1.1.6</ecNumber>
    </recommendedName>
    <alternativeName>
        <fullName evidence="9">Lysyl-tRNA synthetase</fullName>
    </alternativeName>
</protein>
<dbReference type="GO" id="GO:0004824">
    <property type="term" value="F:lysine-tRNA ligase activity"/>
    <property type="evidence" value="ECO:0007669"/>
    <property type="project" value="UniProtKB-EC"/>
</dbReference>
<keyword evidence="7" id="KW-0648">Protein biosynthesis</keyword>
<dbReference type="PANTHER" id="PTHR37940">
    <property type="entry name" value="LYSINE--TRNA LIGASE"/>
    <property type="match status" value="1"/>
</dbReference>
<keyword evidence="3" id="KW-0963">Cytoplasm</keyword>
<organism evidence="11 12">
    <name type="scientific">Saccharothrix syringae</name>
    <name type="common">Nocardiopsis syringae</name>
    <dbReference type="NCBI Taxonomy" id="103733"/>
    <lineage>
        <taxon>Bacteria</taxon>
        <taxon>Bacillati</taxon>
        <taxon>Actinomycetota</taxon>
        <taxon>Actinomycetes</taxon>
        <taxon>Pseudonocardiales</taxon>
        <taxon>Pseudonocardiaceae</taxon>
        <taxon>Saccharothrix</taxon>
    </lineage>
</organism>
<dbReference type="InterPro" id="IPR014729">
    <property type="entry name" value="Rossmann-like_a/b/a_fold"/>
</dbReference>
<dbReference type="Gene3D" id="3.40.50.620">
    <property type="entry name" value="HUPs"/>
    <property type="match status" value="1"/>
</dbReference>
<evidence type="ECO:0000256" key="7">
    <source>
        <dbReference type="ARBA" id="ARBA00022917"/>
    </source>
</evidence>
<dbReference type="Pfam" id="PF01921">
    <property type="entry name" value="tRNA-synt_1f"/>
    <property type="match status" value="1"/>
</dbReference>
<dbReference type="Proteomes" id="UP000325787">
    <property type="component" value="Chromosome"/>
</dbReference>
<evidence type="ECO:0000256" key="1">
    <source>
        <dbReference type="ARBA" id="ARBA00013166"/>
    </source>
</evidence>
<evidence type="ECO:0000313" key="12">
    <source>
        <dbReference type="Proteomes" id="UP000325787"/>
    </source>
</evidence>
<evidence type="ECO:0000256" key="6">
    <source>
        <dbReference type="ARBA" id="ARBA00022840"/>
    </source>
</evidence>
<dbReference type="AlphaFoldDB" id="A0A5Q0H3G1"/>
<evidence type="ECO:0000256" key="8">
    <source>
        <dbReference type="ARBA" id="ARBA00023146"/>
    </source>
</evidence>
<dbReference type="GO" id="GO:0006430">
    <property type="term" value="P:lysyl-tRNA aminoacylation"/>
    <property type="evidence" value="ECO:0007669"/>
    <property type="project" value="InterPro"/>
</dbReference>
<dbReference type="GO" id="GO:0005737">
    <property type="term" value="C:cytoplasm"/>
    <property type="evidence" value="ECO:0007669"/>
    <property type="project" value="InterPro"/>
</dbReference>
<evidence type="ECO:0000256" key="10">
    <source>
        <dbReference type="ARBA" id="ARBA00048573"/>
    </source>
</evidence>